<keyword evidence="2 9" id="KW-0436">Ligase</keyword>
<comment type="similarity">
    <text evidence="9">Belongs to the dethiobiotin synthetase family.</text>
</comment>
<dbReference type="HAMAP" id="MF_00336">
    <property type="entry name" value="BioD"/>
    <property type="match status" value="1"/>
</dbReference>
<reference evidence="10" key="1">
    <citation type="journal article" date="2021" name="PeerJ">
        <title>Extensive microbial diversity within the chicken gut microbiome revealed by metagenomics and culture.</title>
        <authorList>
            <person name="Gilroy R."/>
            <person name="Ravi A."/>
            <person name="Getino M."/>
            <person name="Pursley I."/>
            <person name="Horton D.L."/>
            <person name="Alikhan N.F."/>
            <person name="Baker D."/>
            <person name="Gharbi K."/>
            <person name="Hall N."/>
            <person name="Watson M."/>
            <person name="Adriaenssens E.M."/>
            <person name="Foster-Nyarko E."/>
            <person name="Jarju S."/>
            <person name="Secka A."/>
            <person name="Antonio M."/>
            <person name="Oren A."/>
            <person name="Chaudhuri R.R."/>
            <person name="La Ragione R."/>
            <person name="Hildebrand F."/>
            <person name="Pallen M.J."/>
        </authorList>
    </citation>
    <scope>NUCLEOTIDE SEQUENCE</scope>
    <source>
        <strain evidence="10">ChiW4-1371</strain>
    </source>
</reference>
<dbReference type="Proteomes" id="UP000824176">
    <property type="component" value="Unassembled WGS sequence"/>
</dbReference>
<accession>A0A9D2GTQ2</accession>
<dbReference type="NCBIfam" id="TIGR00347">
    <property type="entry name" value="bioD"/>
    <property type="match status" value="1"/>
</dbReference>
<dbReference type="CDD" id="cd03109">
    <property type="entry name" value="DTBS"/>
    <property type="match status" value="1"/>
</dbReference>
<feature type="binding site" evidence="9">
    <location>
        <position position="55"/>
    </location>
    <ligand>
        <name>Mg(2+)</name>
        <dbReference type="ChEBI" id="CHEBI:18420"/>
    </ligand>
</feature>
<keyword evidence="3 9" id="KW-0479">Metal-binding</keyword>
<comment type="catalytic activity">
    <reaction evidence="8">
        <text>(7R,8S)-8-amino-7-(carboxyamino)nonanoate + ATP = (4R,5S)-dethiobiotin + ADP + phosphate + H(+)</text>
        <dbReference type="Rhea" id="RHEA:63684"/>
        <dbReference type="ChEBI" id="CHEBI:15378"/>
        <dbReference type="ChEBI" id="CHEBI:30616"/>
        <dbReference type="ChEBI" id="CHEBI:43474"/>
        <dbReference type="ChEBI" id="CHEBI:149470"/>
        <dbReference type="ChEBI" id="CHEBI:149473"/>
        <dbReference type="ChEBI" id="CHEBI:456216"/>
    </reaction>
</comment>
<dbReference type="GO" id="GO:0005524">
    <property type="term" value="F:ATP binding"/>
    <property type="evidence" value="ECO:0007669"/>
    <property type="project" value="UniProtKB-UniRule"/>
</dbReference>
<evidence type="ECO:0000256" key="6">
    <source>
        <dbReference type="ARBA" id="ARBA00022840"/>
    </source>
</evidence>
<comment type="cofactor">
    <cofactor evidence="9">
        <name>Mg(2+)</name>
        <dbReference type="ChEBI" id="CHEBI:18420"/>
    </cofactor>
</comment>
<gene>
    <name evidence="9 10" type="primary">bioD</name>
    <name evidence="10" type="ORF">H9804_02605</name>
</gene>
<name>A0A9D2GTQ2_9BACT</name>
<comment type="caution">
    <text evidence="10">The sequence shown here is derived from an EMBL/GenBank/DDBJ whole genome shotgun (WGS) entry which is preliminary data.</text>
</comment>
<comment type="pathway">
    <text evidence="9">Cofactor biosynthesis; biotin biosynthesis; biotin from 7,8-diaminononanoate: step 1/2.</text>
</comment>
<evidence type="ECO:0000313" key="11">
    <source>
        <dbReference type="Proteomes" id="UP000824176"/>
    </source>
</evidence>
<comment type="function">
    <text evidence="9">Catalyzes a mechanistically unusual reaction, the ATP-dependent insertion of CO2 between the N7 and N8 nitrogen atoms of 7,8-diaminopelargonic acid (DAPA, also called 7,8-diammoniononanoate) to form a ureido ring.</text>
</comment>
<keyword evidence="7 9" id="KW-0460">Magnesium</keyword>
<dbReference type="EC" id="6.3.3.3" evidence="9"/>
<evidence type="ECO:0000256" key="2">
    <source>
        <dbReference type="ARBA" id="ARBA00022598"/>
    </source>
</evidence>
<keyword evidence="6 9" id="KW-0067">ATP-binding</keyword>
<dbReference type="GO" id="GO:0004141">
    <property type="term" value="F:dethiobiotin synthase activity"/>
    <property type="evidence" value="ECO:0007669"/>
    <property type="project" value="UniProtKB-UniRule"/>
</dbReference>
<feature type="binding site" evidence="9">
    <location>
        <position position="42"/>
    </location>
    <ligand>
        <name>substrate</name>
    </ligand>
</feature>
<dbReference type="GO" id="GO:0005829">
    <property type="term" value="C:cytosol"/>
    <property type="evidence" value="ECO:0007669"/>
    <property type="project" value="TreeGrafter"/>
</dbReference>
<evidence type="ECO:0000256" key="1">
    <source>
        <dbReference type="ARBA" id="ARBA00022490"/>
    </source>
</evidence>
<comment type="catalytic activity">
    <reaction evidence="9">
        <text>(7R,8S)-7,8-diammoniononanoate + CO2 + ATP = (4R,5S)-dethiobiotin + ADP + phosphate + 3 H(+)</text>
        <dbReference type="Rhea" id="RHEA:15805"/>
        <dbReference type="ChEBI" id="CHEBI:15378"/>
        <dbReference type="ChEBI" id="CHEBI:16526"/>
        <dbReference type="ChEBI" id="CHEBI:30616"/>
        <dbReference type="ChEBI" id="CHEBI:43474"/>
        <dbReference type="ChEBI" id="CHEBI:149469"/>
        <dbReference type="ChEBI" id="CHEBI:149473"/>
        <dbReference type="ChEBI" id="CHEBI:456216"/>
        <dbReference type="EC" id="6.3.3.3"/>
    </reaction>
</comment>
<protein>
    <recommendedName>
        <fullName evidence="9">ATP-dependent dethiobiotin synthetase BioD</fullName>
        <ecNumber evidence="9">6.3.3.3</ecNumber>
    </recommendedName>
    <alternativeName>
        <fullName evidence="9">DTB synthetase</fullName>
        <shortName evidence="9">DTBS</shortName>
    </alternativeName>
    <alternativeName>
        <fullName evidence="9">Dethiobiotin synthase</fullName>
    </alternativeName>
</protein>
<comment type="subunit">
    <text evidence="9">Homodimer.</text>
</comment>
<feature type="binding site" evidence="9">
    <location>
        <position position="116"/>
    </location>
    <ligand>
        <name>Mg(2+)</name>
        <dbReference type="ChEBI" id="CHEBI:18420"/>
    </ligand>
</feature>
<feature type="binding site" evidence="9">
    <location>
        <position position="55"/>
    </location>
    <ligand>
        <name>ATP</name>
        <dbReference type="ChEBI" id="CHEBI:30616"/>
    </ligand>
</feature>
<keyword evidence="4 9" id="KW-0547">Nucleotide-binding</keyword>
<proteinExistence type="inferred from homology"/>
<organism evidence="10 11">
    <name type="scientific">Candidatus Mucispirillum faecigallinarum</name>
    <dbReference type="NCBI Taxonomy" id="2838699"/>
    <lineage>
        <taxon>Bacteria</taxon>
        <taxon>Pseudomonadati</taxon>
        <taxon>Deferribacterota</taxon>
        <taxon>Deferribacteres</taxon>
        <taxon>Deferribacterales</taxon>
        <taxon>Mucispirillaceae</taxon>
        <taxon>Mucispirillum</taxon>
    </lineage>
</organism>
<feature type="active site" evidence="9">
    <location>
        <position position="38"/>
    </location>
</feature>
<sequence length="223" mass="24826">MSKSIFITGTGTDVGKTYVSALIMKKMISENMNACYFKPVLSGAEIRDGKIYAGDIEYVKEISGLKEDSKNIGSFIYEYPASPHLSSRLENKPFNMEKVVSDYNKLSEKYEYILIEGAGGVICPFTDDAEPVYTKDIIKSLNTSCILVANTSLGAINNAMLSACYLRERNVNIKGIIFNGYKDSLIEQENIKFIIKHSGLKLLSVVNHKDNNIVIDLKYAFGE</sequence>
<evidence type="ECO:0000256" key="8">
    <source>
        <dbReference type="ARBA" id="ARBA00047386"/>
    </source>
</evidence>
<dbReference type="AlphaFoldDB" id="A0A9D2GTQ2"/>
<feature type="binding site" evidence="9">
    <location>
        <begin position="13"/>
        <end position="18"/>
    </location>
    <ligand>
        <name>ATP</name>
        <dbReference type="ChEBI" id="CHEBI:30616"/>
    </ligand>
</feature>
<evidence type="ECO:0000313" key="10">
    <source>
        <dbReference type="EMBL" id="HIZ88811.1"/>
    </source>
</evidence>
<dbReference type="GO" id="GO:0000287">
    <property type="term" value="F:magnesium ion binding"/>
    <property type="evidence" value="ECO:0007669"/>
    <property type="project" value="UniProtKB-UniRule"/>
</dbReference>
<evidence type="ECO:0000256" key="7">
    <source>
        <dbReference type="ARBA" id="ARBA00022842"/>
    </source>
</evidence>
<keyword evidence="5 9" id="KW-0093">Biotin biosynthesis</keyword>
<reference evidence="10" key="2">
    <citation type="submission" date="2021-04" db="EMBL/GenBank/DDBJ databases">
        <authorList>
            <person name="Gilroy R."/>
        </authorList>
    </citation>
    <scope>NUCLEOTIDE SEQUENCE</scope>
    <source>
        <strain evidence="10">ChiW4-1371</strain>
    </source>
</reference>
<evidence type="ECO:0000256" key="9">
    <source>
        <dbReference type="HAMAP-Rule" id="MF_00336"/>
    </source>
</evidence>
<evidence type="ECO:0000256" key="5">
    <source>
        <dbReference type="ARBA" id="ARBA00022756"/>
    </source>
</evidence>
<evidence type="ECO:0000256" key="4">
    <source>
        <dbReference type="ARBA" id="ARBA00022741"/>
    </source>
</evidence>
<comment type="caution">
    <text evidence="9">Lacks conserved residue(s) required for the propagation of feature annotation.</text>
</comment>
<dbReference type="GO" id="GO:0009102">
    <property type="term" value="P:biotin biosynthetic process"/>
    <property type="evidence" value="ECO:0007669"/>
    <property type="project" value="UniProtKB-UniRule"/>
</dbReference>
<dbReference type="PANTHER" id="PTHR43210:SF2">
    <property type="entry name" value="ATP-DEPENDENT DETHIOBIOTIN SYNTHETASE BIOD 2"/>
    <property type="match status" value="1"/>
</dbReference>
<feature type="binding site" evidence="9">
    <location>
        <begin position="116"/>
        <end position="119"/>
    </location>
    <ligand>
        <name>ATP</name>
        <dbReference type="ChEBI" id="CHEBI:30616"/>
    </ligand>
</feature>
<keyword evidence="1 9" id="KW-0963">Cytoplasm</keyword>
<dbReference type="Gene3D" id="3.40.50.300">
    <property type="entry name" value="P-loop containing nucleotide triphosphate hydrolases"/>
    <property type="match status" value="1"/>
</dbReference>
<dbReference type="EMBL" id="DXAQ01000037">
    <property type="protein sequence ID" value="HIZ88811.1"/>
    <property type="molecule type" value="Genomic_DNA"/>
</dbReference>
<dbReference type="SUPFAM" id="SSF52540">
    <property type="entry name" value="P-loop containing nucleoside triphosphate hydrolases"/>
    <property type="match status" value="1"/>
</dbReference>
<feature type="binding site" evidence="9">
    <location>
        <position position="17"/>
    </location>
    <ligand>
        <name>Mg(2+)</name>
        <dbReference type="ChEBI" id="CHEBI:18420"/>
    </ligand>
</feature>
<feature type="binding site" evidence="9">
    <location>
        <position position="207"/>
    </location>
    <ligand>
        <name>ATP</name>
        <dbReference type="ChEBI" id="CHEBI:30616"/>
    </ligand>
</feature>
<evidence type="ECO:0000256" key="3">
    <source>
        <dbReference type="ARBA" id="ARBA00022723"/>
    </source>
</evidence>
<dbReference type="InterPro" id="IPR027417">
    <property type="entry name" value="P-loop_NTPase"/>
</dbReference>
<dbReference type="InterPro" id="IPR004472">
    <property type="entry name" value="DTB_synth_BioD"/>
</dbReference>
<dbReference type="Pfam" id="PF13500">
    <property type="entry name" value="AAA_26"/>
    <property type="match status" value="1"/>
</dbReference>
<comment type="subcellular location">
    <subcellularLocation>
        <location evidence="9">Cytoplasm</location>
    </subcellularLocation>
</comment>
<dbReference type="PIRSF" id="PIRSF006755">
    <property type="entry name" value="DTB_synth"/>
    <property type="match status" value="1"/>
</dbReference>
<dbReference type="PANTHER" id="PTHR43210">
    <property type="entry name" value="DETHIOBIOTIN SYNTHETASE"/>
    <property type="match status" value="1"/>
</dbReference>